<evidence type="ECO:0000313" key="4">
    <source>
        <dbReference type="Proteomes" id="UP000501747"/>
    </source>
</evidence>
<evidence type="ECO:0000256" key="1">
    <source>
        <dbReference type="SAM" id="MobiDB-lite"/>
    </source>
</evidence>
<evidence type="ECO:0000313" key="3">
    <source>
        <dbReference type="EMBL" id="QIL47229.1"/>
    </source>
</evidence>
<feature type="region of interest" description="Disordered" evidence="1">
    <location>
        <begin position="92"/>
        <end position="112"/>
    </location>
</feature>
<reference evidence="3 4" key="1">
    <citation type="submission" date="2020-03" db="EMBL/GenBank/DDBJ databases">
        <title>Vagococcus sp. nov., isolated from beetles.</title>
        <authorList>
            <person name="Hyun D.-W."/>
            <person name="Bae J.-W."/>
        </authorList>
    </citation>
    <scope>NUCLEOTIDE SEQUENCE [LARGE SCALE GENOMIC DNA]</scope>
    <source>
        <strain evidence="3 4">HDW17B</strain>
    </source>
</reference>
<keyword evidence="2" id="KW-0472">Membrane</keyword>
<dbReference type="EMBL" id="CP049887">
    <property type="protein sequence ID" value="QIL47229.1"/>
    <property type="molecule type" value="Genomic_DNA"/>
</dbReference>
<gene>
    <name evidence="3" type="ORF">G7082_01130</name>
</gene>
<dbReference type="KEGG" id="vhy:G7082_01130"/>
<name>A0A6G8AQI3_9ENTE</name>
<accession>A0A6G8AQI3</accession>
<proteinExistence type="predicted"/>
<organism evidence="3 4">
    <name type="scientific">Vagococcus hydrophili</name>
    <dbReference type="NCBI Taxonomy" id="2714947"/>
    <lineage>
        <taxon>Bacteria</taxon>
        <taxon>Bacillati</taxon>
        <taxon>Bacillota</taxon>
        <taxon>Bacilli</taxon>
        <taxon>Lactobacillales</taxon>
        <taxon>Enterococcaceae</taxon>
        <taxon>Vagococcus</taxon>
    </lineage>
</organism>
<protein>
    <submittedName>
        <fullName evidence="3">Uncharacterized protein</fullName>
    </submittedName>
</protein>
<dbReference type="AlphaFoldDB" id="A0A6G8AQI3"/>
<keyword evidence="2" id="KW-1133">Transmembrane helix</keyword>
<keyword evidence="4" id="KW-1185">Reference proteome</keyword>
<dbReference type="Proteomes" id="UP000501747">
    <property type="component" value="Chromosome"/>
</dbReference>
<evidence type="ECO:0000256" key="2">
    <source>
        <dbReference type="SAM" id="Phobius"/>
    </source>
</evidence>
<keyword evidence="2" id="KW-0812">Transmembrane</keyword>
<dbReference type="RefSeq" id="WP_166033341.1">
    <property type="nucleotide sequence ID" value="NZ_CP049887.1"/>
</dbReference>
<sequence>MDNNNQDEINRLITELGIQKEKDRKHQLKIEIAKATDRGVKRALQDILEDIEKKERRNKIIGLIVLVLLVLVGFFVVGVLSDKKDQTPIKTVTTNSTKTSESSTSESLEKVVPKEKNLTGDEVKQWVGAVWDKRNQNIPNAMSYELDVRIDDRDKLVYVRVNPPKEKQIDSLGGFRINANGELEESGYYVEGVGVDEWVVVSRKFMDLSEVKVKEAPKRVVEKKADVTSKQFAESYASYMKDYYPVMSTEEYGEKYGHIKEYDNTIQVVTYTDYVREEGVVQCGIQSPMRMASSFYTYDNKENKAYRNQNNASGEKEFLPELTDYVNNQR</sequence>
<feature type="transmembrane region" description="Helical" evidence="2">
    <location>
        <begin position="60"/>
        <end position="80"/>
    </location>
</feature>
<feature type="compositionally biased region" description="Low complexity" evidence="1">
    <location>
        <begin position="92"/>
        <end position="106"/>
    </location>
</feature>